<sequence>MKNLDKTELQKIKGGTTQSQLSAYITTNFINIRGFNTDKKSIQLYKSLVKAFRKQ</sequence>
<protein>
    <submittedName>
        <fullName evidence="4">Bacteriocin</fullName>
    </submittedName>
</protein>
<dbReference type="RefSeq" id="WP_154486252.1">
    <property type="nucleotide sequence ID" value="NZ_JAQYBB010000081.1"/>
</dbReference>
<keyword evidence="2" id="KW-0044">Antibiotic</keyword>
<proteinExistence type="predicted"/>
<evidence type="ECO:0000313" key="4">
    <source>
        <dbReference type="EMBL" id="MST79094.1"/>
    </source>
</evidence>
<dbReference type="NCBIfam" id="TIGR01847">
    <property type="entry name" value="bacteriocin_sig"/>
    <property type="match status" value="1"/>
</dbReference>
<comment type="caution">
    <text evidence="4">The sequence shown here is derived from an EMBL/GenBank/DDBJ whole genome shotgun (WGS) entry which is preliminary data.</text>
</comment>
<evidence type="ECO:0000256" key="1">
    <source>
        <dbReference type="ARBA" id="ARBA00022529"/>
    </source>
</evidence>
<name>A0A844FKL5_9LACO</name>
<keyword evidence="3" id="KW-0078">Bacteriocin</keyword>
<keyword evidence="1" id="KW-0929">Antimicrobial</keyword>
<accession>A0A844FKL5</accession>
<reference evidence="4 5" key="1">
    <citation type="submission" date="2019-08" db="EMBL/GenBank/DDBJ databases">
        <title>In-depth cultivation of the pig gut microbiome towards novel bacterial diversity and tailored functional studies.</title>
        <authorList>
            <person name="Wylensek D."/>
            <person name="Hitch T.C.A."/>
            <person name="Clavel T."/>
        </authorList>
    </citation>
    <scope>NUCLEOTIDE SEQUENCE [LARGE SCALE GENOMIC DNA]</scope>
    <source>
        <strain evidence="4 5">WCA-470BD-2E</strain>
    </source>
</reference>
<dbReference type="Proteomes" id="UP000452141">
    <property type="component" value="Unassembled WGS sequence"/>
</dbReference>
<evidence type="ECO:0000256" key="2">
    <source>
        <dbReference type="ARBA" id="ARBA00023022"/>
    </source>
</evidence>
<dbReference type="GO" id="GO:0042742">
    <property type="term" value="P:defense response to bacterium"/>
    <property type="evidence" value="ECO:0007669"/>
    <property type="project" value="UniProtKB-KW"/>
</dbReference>
<organism evidence="4 5">
    <name type="scientific">Lactobacillus equicursoris</name>
    <dbReference type="NCBI Taxonomy" id="420645"/>
    <lineage>
        <taxon>Bacteria</taxon>
        <taxon>Bacillati</taxon>
        <taxon>Bacillota</taxon>
        <taxon>Bacilli</taxon>
        <taxon>Lactobacillales</taxon>
        <taxon>Lactobacillaceae</taxon>
        <taxon>Lactobacillus</taxon>
    </lineage>
</organism>
<evidence type="ECO:0000313" key="5">
    <source>
        <dbReference type="Proteomes" id="UP000452141"/>
    </source>
</evidence>
<dbReference type="InterPro" id="IPR010133">
    <property type="entry name" value="Bacteriocin_signal_seq"/>
</dbReference>
<dbReference type="GO" id="GO:0031640">
    <property type="term" value="P:killing of cells of another organism"/>
    <property type="evidence" value="ECO:0007669"/>
    <property type="project" value="UniProtKB-KW"/>
</dbReference>
<dbReference type="EMBL" id="VUMW01000001">
    <property type="protein sequence ID" value="MST79094.1"/>
    <property type="molecule type" value="Genomic_DNA"/>
</dbReference>
<gene>
    <name evidence="4" type="ORF">FYJ61_01060</name>
</gene>
<evidence type="ECO:0000256" key="3">
    <source>
        <dbReference type="ARBA" id="ARBA00023048"/>
    </source>
</evidence>
<dbReference type="AlphaFoldDB" id="A0A844FKL5"/>